<dbReference type="EMBL" id="LUTY01002328">
    <property type="protein sequence ID" value="OAD20497.1"/>
    <property type="molecule type" value="Genomic_DNA"/>
</dbReference>
<keyword evidence="2" id="KW-1185">Reference proteome</keyword>
<evidence type="ECO:0000313" key="2">
    <source>
        <dbReference type="Proteomes" id="UP000076962"/>
    </source>
</evidence>
<gene>
    <name evidence="1" type="ORF">THIOM_003797</name>
</gene>
<organism evidence="1 2">
    <name type="scientific">Candidatus Thiomargarita nelsonii</name>
    <dbReference type="NCBI Taxonomy" id="1003181"/>
    <lineage>
        <taxon>Bacteria</taxon>
        <taxon>Pseudomonadati</taxon>
        <taxon>Pseudomonadota</taxon>
        <taxon>Gammaproteobacteria</taxon>
        <taxon>Thiotrichales</taxon>
        <taxon>Thiotrichaceae</taxon>
        <taxon>Thiomargarita</taxon>
    </lineage>
</organism>
<sequence>MSWFAKNKRGFEVTPFLFYIEALAKLSKNFFLSISNLKKGYVIILNRKTQPEMTQYETFRKPIPILVNNSRNTFSLAFRRTW</sequence>
<accession>A0A176RXS6</accession>
<comment type="caution">
    <text evidence="1">The sequence shown here is derived from an EMBL/GenBank/DDBJ whole genome shotgun (WGS) entry which is preliminary data.</text>
</comment>
<dbReference type="Proteomes" id="UP000076962">
    <property type="component" value="Unassembled WGS sequence"/>
</dbReference>
<proteinExistence type="predicted"/>
<name>A0A176RXS6_9GAMM</name>
<dbReference type="AlphaFoldDB" id="A0A176RXS6"/>
<reference evidence="1 2" key="1">
    <citation type="submission" date="2016-05" db="EMBL/GenBank/DDBJ databases">
        <title>Single-cell genome of chain-forming Candidatus Thiomargarita nelsonii and comparison to other large sulfur-oxidizing bacteria.</title>
        <authorList>
            <person name="Winkel M."/>
            <person name="Salman V."/>
            <person name="Woyke T."/>
            <person name="Schulz-Vogt H."/>
            <person name="Richter M."/>
            <person name="Flood B."/>
            <person name="Bailey J."/>
            <person name="Amann R."/>
            <person name="Mussmann M."/>
        </authorList>
    </citation>
    <scope>NUCLEOTIDE SEQUENCE [LARGE SCALE GENOMIC DNA]</scope>
    <source>
        <strain evidence="1 2">THI036</strain>
    </source>
</reference>
<protein>
    <submittedName>
        <fullName evidence="1">Uncharacterized protein</fullName>
    </submittedName>
</protein>
<evidence type="ECO:0000313" key="1">
    <source>
        <dbReference type="EMBL" id="OAD20497.1"/>
    </source>
</evidence>